<dbReference type="AlphaFoldDB" id="A0A9W6Z1Z8"/>
<feature type="compositionally biased region" description="Polar residues" evidence="1">
    <location>
        <begin position="44"/>
        <end position="53"/>
    </location>
</feature>
<keyword evidence="3" id="KW-1185">Reference proteome</keyword>
<accession>A0A9W6Z1Z8</accession>
<comment type="caution">
    <text evidence="2">The sequence shown here is derived from an EMBL/GenBank/DDBJ whole genome shotgun (WGS) entry which is preliminary data.</text>
</comment>
<reference evidence="2" key="1">
    <citation type="submission" date="2023-04" db="EMBL/GenBank/DDBJ databases">
        <title>Ambrosiozyma monospora NBRC 1965.</title>
        <authorList>
            <person name="Ichikawa N."/>
            <person name="Sato H."/>
            <person name="Tonouchi N."/>
        </authorList>
    </citation>
    <scope>NUCLEOTIDE SEQUENCE</scope>
    <source>
        <strain evidence="2">NBRC 1965</strain>
    </source>
</reference>
<dbReference type="EMBL" id="BSXU01004524">
    <property type="protein sequence ID" value="GMG45003.1"/>
    <property type="molecule type" value="Genomic_DNA"/>
</dbReference>
<gene>
    <name evidence="2" type="ORF">Amon01_000679700</name>
</gene>
<protein>
    <submittedName>
        <fullName evidence="2">Unnamed protein product</fullName>
    </submittedName>
</protein>
<name>A0A9W6Z1Z8_AMBMO</name>
<evidence type="ECO:0000256" key="1">
    <source>
        <dbReference type="SAM" id="MobiDB-lite"/>
    </source>
</evidence>
<feature type="region of interest" description="Disordered" evidence="1">
    <location>
        <begin position="44"/>
        <end position="74"/>
    </location>
</feature>
<proteinExistence type="predicted"/>
<dbReference type="Proteomes" id="UP001165063">
    <property type="component" value="Unassembled WGS sequence"/>
</dbReference>
<sequence>MQWRWKTTTAKDENNTTVVLKDIIHGVDAGTDLLGKSGAFSNSISNDIATSEGTPELGGGASSNGSSQRKYNGHSVYKKVKTVENNHDGGGGVDVVADTKIEDRRHDLLEDIEFARQTDKKFIDNTINR</sequence>
<organism evidence="2 3">
    <name type="scientific">Ambrosiozyma monospora</name>
    <name type="common">Yeast</name>
    <name type="synonym">Endomycopsis monosporus</name>
    <dbReference type="NCBI Taxonomy" id="43982"/>
    <lineage>
        <taxon>Eukaryota</taxon>
        <taxon>Fungi</taxon>
        <taxon>Dikarya</taxon>
        <taxon>Ascomycota</taxon>
        <taxon>Saccharomycotina</taxon>
        <taxon>Pichiomycetes</taxon>
        <taxon>Pichiales</taxon>
        <taxon>Pichiaceae</taxon>
        <taxon>Ambrosiozyma</taxon>
    </lineage>
</organism>
<evidence type="ECO:0000313" key="3">
    <source>
        <dbReference type="Proteomes" id="UP001165063"/>
    </source>
</evidence>
<evidence type="ECO:0000313" key="2">
    <source>
        <dbReference type="EMBL" id="GMG45003.1"/>
    </source>
</evidence>